<gene>
    <name evidence="2" type="ORF">OEIGOIKO_00144</name>
</gene>
<feature type="transmembrane region" description="Helical" evidence="1">
    <location>
        <begin position="60"/>
        <end position="83"/>
    </location>
</feature>
<comment type="caution">
    <text evidence="2">The sequence shown here is derived from an EMBL/GenBank/DDBJ whole genome shotgun (WGS) entry which is preliminary data.</text>
</comment>
<evidence type="ECO:0000256" key="1">
    <source>
        <dbReference type="SAM" id="Phobius"/>
    </source>
</evidence>
<organism evidence="2 3">
    <name type="scientific">Streptomyces chrestomyceticus JCM 4735</name>
    <dbReference type="NCBI Taxonomy" id="1306181"/>
    <lineage>
        <taxon>Bacteria</taxon>
        <taxon>Bacillati</taxon>
        <taxon>Actinomycetota</taxon>
        <taxon>Actinomycetes</taxon>
        <taxon>Kitasatosporales</taxon>
        <taxon>Streptomycetaceae</taxon>
        <taxon>Streptomyces</taxon>
    </lineage>
</organism>
<evidence type="ECO:0000313" key="3">
    <source>
        <dbReference type="Proteomes" id="UP000287830"/>
    </source>
</evidence>
<keyword evidence="1" id="KW-0812">Transmembrane</keyword>
<reference evidence="2 3" key="1">
    <citation type="submission" date="2018-11" db="EMBL/GenBank/DDBJ databases">
        <title>Whole genome sequence of Streptomyces chrestomyceticus NBRC 13444(T).</title>
        <authorList>
            <person name="Komaki H."/>
            <person name="Tamura T."/>
        </authorList>
    </citation>
    <scope>NUCLEOTIDE SEQUENCE [LARGE SCALE GENOMIC DNA]</scope>
    <source>
        <strain evidence="2 3">NBRC 13444</strain>
    </source>
</reference>
<sequence>MRALRPPRHRPRHYRGRGVLETLYTFLQSVAHLVSLVVTGVLLGLLLADEDRGAVLEQTAVISLPAGLAILSIGPFVLWGPVYRRMRAAGWSRLTGLL</sequence>
<dbReference type="EMBL" id="BHZC01000001">
    <property type="protein sequence ID" value="GCD32431.1"/>
    <property type="molecule type" value="Genomic_DNA"/>
</dbReference>
<evidence type="ECO:0000313" key="2">
    <source>
        <dbReference type="EMBL" id="GCD32431.1"/>
    </source>
</evidence>
<keyword evidence="1" id="KW-1133">Transmembrane helix</keyword>
<keyword evidence="1" id="KW-0472">Membrane</keyword>
<dbReference type="AlphaFoldDB" id="A0A7U9KPK5"/>
<proteinExistence type="predicted"/>
<protein>
    <submittedName>
        <fullName evidence="2">Uncharacterized protein</fullName>
    </submittedName>
</protein>
<dbReference type="Proteomes" id="UP000287830">
    <property type="component" value="Unassembled WGS sequence"/>
</dbReference>
<name>A0A7U9KPK5_9ACTN</name>
<feature type="transmembrane region" description="Helical" evidence="1">
    <location>
        <begin position="21"/>
        <end position="48"/>
    </location>
</feature>
<accession>A0A7U9KPK5</accession>